<keyword evidence="1" id="KW-1133">Transmembrane helix</keyword>
<keyword evidence="1" id="KW-0472">Membrane</keyword>
<organism evidence="2">
    <name type="scientific">Human adenovirus D serotype 8</name>
    <name type="common">HAdV-8</name>
    <name type="synonym">Human adenovirus 8</name>
    <dbReference type="NCBI Taxonomy" id="31545"/>
    <lineage>
        <taxon>Viruses</taxon>
        <taxon>Varidnaviria</taxon>
        <taxon>Bamfordvirae</taxon>
        <taxon>Preplasmiviricota</taxon>
        <taxon>Polisuviricotina</taxon>
        <taxon>Pharingeaviricetes</taxon>
        <taxon>Rowavirales</taxon>
        <taxon>Adenoviridae</taxon>
        <taxon>Mastadenovirus</taxon>
        <taxon>Mastadenovirus dominans</taxon>
        <taxon>Human mastadenovirus D</taxon>
    </lineage>
</organism>
<sequence>MKGLLLIILSLVGGHKPMKCSHHASVISHMTFKNKFETESVIPSLPWTVTVVVMLISWFPVAYHAFTHGTVFKCNVERALMLAFNNYCTYNTSSSLPVDITLHVARLHGLWPPTKENMVGFSLAFVIMACFMSGLLVGALMWFLKCKPRYGNEHKEKLL</sequence>
<keyword evidence="1" id="KW-0812">Transmembrane</keyword>
<protein>
    <submittedName>
        <fullName evidence="2">E3A3 gp19.3k</fullName>
    </submittedName>
</protein>
<dbReference type="Pfam" id="PF04881">
    <property type="entry name" value="Adeno_GP19K"/>
    <property type="match status" value="1"/>
</dbReference>
<dbReference type="GO" id="GO:0052031">
    <property type="term" value="P:symbiont-mediated perturbation of host defense response"/>
    <property type="evidence" value="ECO:0007669"/>
    <property type="project" value="InterPro"/>
</dbReference>
<reference evidence="2" key="1">
    <citation type="journal article" date="2003" name="J. Clin. Pathol.">
        <title>Genetic characterisation of adenovirus type 8 isolated in Hiroshima city over a 15 year period.</title>
        <authorList>
            <person name="Adhikary A.K."/>
            <person name="Numaga J."/>
            <person name="Kaburaki T."/>
            <person name="Kawashima H."/>
            <person name="Araie M."/>
            <person name="Ikeda Y."/>
            <person name="Ogino T."/>
            <person name="Ushijima H."/>
            <person name="Mukouyama A."/>
            <person name="Matsuno S."/>
            <person name="Inada T."/>
            <person name="Okabe N."/>
        </authorList>
    </citation>
    <scope>NUCLEOTIDE SEQUENCE</scope>
    <source>
        <strain evidence="2">130H</strain>
    </source>
</reference>
<dbReference type="GO" id="GO:0005537">
    <property type="term" value="F:D-mannose binding"/>
    <property type="evidence" value="ECO:0007669"/>
    <property type="project" value="InterPro"/>
</dbReference>
<organismHost>
    <name type="scientific">Homo sapiens</name>
    <name type="common">Human</name>
    <dbReference type="NCBI Taxonomy" id="9606"/>
</organismHost>
<feature type="transmembrane region" description="Helical" evidence="1">
    <location>
        <begin position="44"/>
        <end position="66"/>
    </location>
</feature>
<evidence type="ECO:0000256" key="1">
    <source>
        <dbReference type="SAM" id="Phobius"/>
    </source>
</evidence>
<dbReference type="InterPro" id="IPR006965">
    <property type="entry name" value="Adenovirus_Gp19K"/>
</dbReference>
<accession>Q76EL7</accession>
<feature type="transmembrane region" description="Helical" evidence="1">
    <location>
        <begin position="118"/>
        <end position="144"/>
    </location>
</feature>
<proteinExistence type="predicted"/>
<dbReference type="EMBL" id="AB106356">
    <property type="protein sequence ID" value="BAC87852.1"/>
    <property type="molecule type" value="Genomic_DNA"/>
</dbReference>
<evidence type="ECO:0000313" key="2">
    <source>
        <dbReference type="EMBL" id="BAC87852.1"/>
    </source>
</evidence>
<name>Q76EL7_ADE08</name>